<dbReference type="Pfam" id="PF07992">
    <property type="entry name" value="Pyr_redox_2"/>
    <property type="match status" value="1"/>
</dbReference>
<dbReference type="PANTHER" id="PTHR43014:SF5">
    <property type="entry name" value="GLUTATHIONE REDUCTASE (NADPH)"/>
    <property type="match status" value="1"/>
</dbReference>
<organism evidence="2">
    <name type="scientific">hydrothermal vent metagenome</name>
    <dbReference type="NCBI Taxonomy" id="652676"/>
    <lineage>
        <taxon>unclassified sequences</taxon>
        <taxon>metagenomes</taxon>
        <taxon>ecological metagenomes</taxon>
    </lineage>
</organism>
<dbReference type="GO" id="GO:0016491">
    <property type="term" value="F:oxidoreductase activity"/>
    <property type="evidence" value="ECO:0007669"/>
    <property type="project" value="InterPro"/>
</dbReference>
<dbReference type="PANTHER" id="PTHR43014">
    <property type="entry name" value="MERCURIC REDUCTASE"/>
    <property type="match status" value="1"/>
</dbReference>
<dbReference type="PRINTS" id="PR00411">
    <property type="entry name" value="PNDRDTASEI"/>
</dbReference>
<evidence type="ECO:0000259" key="1">
    <source>
        <dbReference type="Pfam" id="PF07992"/>
    </source>
</evidence>
<dbReference type="SUPFAM" id="SSF51905">
    <property type="entry name" value="FAD/NAD(P)-binding domain"/>
    <property type="match status" value="1"/>
</dbReference>
<dbReference type="EMBL" id="UOEO01000105">
    <property type="protein sequence ID" value="VAW19257.1"/>
    <property type="molecule type" value="Genomic_DNA"/>
</dbReference>
<evidence type="ECO:0000313" key="2">
    <source>
        <dbReference type="EMBL" id="VAW19257.1"/>
    </source>
</evidence>
<feature type="non-terminal residue" evidence="2">
    <location>
        <position position="388"/>
    </location>
</feature>
<feature type="domain" description="FAD/NAD(P)-binding" evidence="1">
    <location>
        <begin position="5"/>
        <end position="322"/>
    </location>
</feature>
<accession>A0A3B0U0M8</accession>
<gene>
    <name evidence="2" type="ORF">MNBD_ALPHA12-2195</name>
</gene>
<dbReference type="Gene3D" id="3.50.50.60">
    <property type="entry name" value="FAD/NAD(P)-binding domain"/>
    <property type="match status" value="1"/>
</dbReference>
<reference evidence="2" key="1">
    <citation type="submission" date="2018-06" db="EMBL/GenBank/DDBJ databases">
        <authorList>
            <person name="Zhirakovskaya E."/>
        </authorList>
    </citation>
    <scope>NUCLEOTIDE SEQUENCE</scope>
</reference>
<dbReference type="PRINTS" id="PR00368">
    <property type="entry name" value="FADPNR"/>
</dbReference>
<dbReference type="AlphaFoldDB" id="A0A3B0U0M8"/>
<name>A0A3B0U0M8_9ZZZZ</name>
<dbReference type="InterPro" id="IPR023753">
    <property type="entry name" value="FAD/NAD-binding_dom"/>
</dbReference>
<dbReference type="InterPro" id="IPR036188">
    <property type="entry name" value="FAD/NAD-bd_sf"/>
</dbReference>
<protein>
    <submittedName>
        <fullName evidence="2">Similar to glutathione reductase</fullName>
    </submittedName>
</protein>
<sequence length="388" mass="40957">MSISKDLIVIGAGMAGIGAAKKCAAAGWSVAIVDELPYGGTCALRGCDPKKMLRRGAEIIDAAALMRSRGIKSGGLAIDWSELMAHKRSFTDHVPEKMEAGLKKNGVETLHGHVRFINENTLELDGGEQVQGRHILIATGAKARPLGFKGAELMIDSTAFLELEQLPARILFIGGGFISFEFAHIAARAGSAVTILHHSERMLRRFDPDLVSLLVERSRAIGIEIITSSEPQFLAAGQGGLKLSVTGPGGQRQLDADLVVHGAGREAAIASLDLPAAGIEATRRGVTVHPHLQSISNPAIFAAGDAAASPGQPLTPVAVFEGKVAASNMLKGSKKAPDYTGVPSAVFTIPELVRVGLLEEEAEARGLDFRVTHTDTSGWFSNRRIGET</sequence>
<proteinExistence type="predicted"/>